<protein>
    <submittedName>
        <fullName evidence="2">Uncharacterized protein</fullName>
    </submittedName>
</protein>
<keyword evidence="1" id="KW-1133">Transmembrane helix</keyword>
<evidence type="ECO:0000313" key="3">
    <source>
        <dbReference type="Proteomes" id="UP000188929"/>
    </source>
</evidence>
<keyword evidence="1" id="KW-0472">Membrane</keyword>
<dbReference type="Proteomes" id="UP000188929">
    <property type="component" value="Unassembled WGS sequence"/>
</dbReference>
<dbReference type="RefSeq" id="WP_076820330.1">
    <property type="nucleotide sequence ID" value="NZ_MOMC01000060.1"/>
</dbReference>
<accession>A0A1V2I406</accession>
<comment type="caution">
    <text evidence="2">The sequence shown here is derived from an EMBL/GenBank/DDBJ whole genome shotgun (WGS) entry which is preliminary data.</text>
</comment>
<name>A0A1V2I406_9ACTN</name>
<gene>
    <name evidence="2" type="ORF">BL253_27765</name>
</gene>
<sequence length="126" mass="13725">MHDNLYSTVAQVLPVLLLAMMWDSTYLIRLRHQHRPSRRHDPVDGFRWTKPRVRVYVLTITCVVMADLLLSIAVLAGIVPDVLGVRIASVAGVVVGLGSLLVRVWFDVLEATGTTPPAPPAGPPGP</sequence>
<evidence type="ECO:0000256" key="1">
    <source>
        <dbReference type="SAM" id="Phobius"/>
    </source>
</evidence>
<dbReference type="AlphaFoldDB" id="A0A1V2I406"/>
<feature type="transmembrane region" description="Helical" evidence="1">
    <location>
        <begin position="55"/>
        <end position="79"/>
    </location>
</feature>
<dbReference type="EMBL" id="MOMC01000060">
    <property type="protein sequence ID" value="ONH25400.1"/>
    <property type="molecule type" value="Genomic_DNA"/>
</dbReference>
<organism evidence="2 3">
    <name type="scientific">Pseudofrankia asymbiotica</name>
    <dbReference type="NCBI Taxonomy" id="1834516"/>
    <lineage>
        <taxon>Bacteria</taxon>
        <taxon>Bacillati</taxon>
        <taxon>Actinomycetota</taxon>
        <taxon>Actinomycetes</taxon>
        <taxon>Frankiales</taxon>
        <taxon>Frankiaceae</taxon>
        <taxon>Pseudofrankia</taxon>
    </lineage>
</organism>
<keyword evidence="1" id="KW-0812">Transmembrane</keyword>
<keyword evidence="3" id="KW-1185">Reference proteome</keyword>
<reference evidence="3" key="1">
    <citation type="submission" date="2016-10" db="EMBL/GenBank/DDBJ databases">
        <title>Frankia sp. NRRL B-16386 Genome sequencing.</title>
        <authorList>
            <person name="Ghodhbane-Gtari F."/>
            <person name="Swanson E."/>
            <person name="Gueddou A."/>
            <person name="Hezbri K."/>
            <person name="Ktari K."/>
            <person name="Nouioui I."/>
            <person name="Morris K."/>
            <person name="Simpson S."/>
            <person name="Abebe-Akele F."/>
            <person name="Thomas K."/>
            <person name="Gtari M."/>
            <person name="Tisa L.S."/>
        </authorList>
    </citation>
    <scope>NUCLEOTIDE SEQUENCE [LARGE SCALE GENOMIC DNA]</scope>
    <source>
        <strain evidence="3">NRRL B-16386</strain>
    </source>
</reference>
<feature type="transmembrane region" description="Helical" evidence="1">
    <location>
        <begin position="85"/>
        <end position="106"/>
    </location>
</feature>
<evidence type="ECO:0000313" key="2">
    <source>
        <dbReference type="EMBL" id="ONH25400.1"/>
    </source>
</evidence>
<dbReference type="OrthoDB" id="3405342at2"/>
<dbReference type="STRING" id="1834516.BL253_27765"/>
<proteinExistence type="predicted"/>
<feature type="transmembrane region" description="Helical" evidence="1">
    <location>
        <begin position="12"/>
        <end position="30"/>
    </location>
</feature>